<organism evidence="2 3">
    <name type="scientific">Carnegiea gigantea</name>
    <dbReference type="NCBI Taxonomy" id="171969"/>
    <lineage>
        <taxon>Eukaryota</taxon>
        <taxon>Viridiplantae</taxon>
        <taxon>Streptophyta</taxon>
        <taxon>Embryophyta</taxon>
        <taxon>Tracheophyta</taxon>
        <taxon>Spermatophyta</taxon>
        <taxon>Magnoliopsida</taxon>
        <taxon>eudicotyledons</taxon>
        <taxon>Gunneridae</taxon>
        <taxon>Pentapetalae</taxon>
        <taxon>Caryophyllales</taxon>
        <taxon>Cactineae</taxon>
        <taxon>Cactaceae</taxon>
        <taxon>Cactoideae</taxon>
        <taxon>Echinocereeae</taxon>
        <taxon>Carnegiea</taxon>
    </lineage>
</organism>
<evidence type="ECO:0000256" key="1">
    <source>
        <dbReference type="SAM" id="MobiDB-lite"/>
    </source>
</evidence>
<evidence type="ECO:0008006" key="4">
    <source>
        <dbReference type="Google" id="ProtNLM"/>
    </source>
</evidence>
<evidence type="ECO:0000313" key="2">
    <source>
        <dbReference type="EMBL" id="KAJ8433469.1"/>
    </source>
</evidence>
<feature type="region of interest" description="Disordered" evidence="1">
    <location>
        <begin position="1"/>
        <end position="48"/>
    </location>
</feature>
<dbReference type="PANTHER" id="PTHR33240">
    <property type="entry name" value="OS08G0508500 PROTEIN"/>
    <property type="match status" value="1"/>
</dbReference>
<name>A0A9Q1Q9I9_9CARY</name>
<proteinExistence type="predicted"/>
<comment type="caution">
    <text evidence="2">The sequence shown here is derived from an EMBL/GenBank/DDBJ whole genome shotgun (WGS) entry which is preliminary data.</text>
</comment>
<keyword evidence="3" id="KW-1185">Reference proteome</keyword>
<gene>
    <name evidence="2" type="ORF">Cgig2_020641</name>
</gene>
<evidence type="ECO:0000313" key="3">
    <source>
        <dbReference type="Proteomes" id="UP001153076"/>
    </source>
</evidence>
<dbReference type="OrthoDB" id="1752268at2759"/>
<sequence>MQRTPDEPPGSRSRSRPRGLEGKLQDDSEPQSVAPSRTPPLMTATPKPHNARKYYEFHEQNGHMTAECRELRKALHELPNKGQIDRFLKRGLRFLREECDTTRPEPRDEECSTEIAQLRGAQQVLTAYQSSQVTVPTVQFGGGEGPHFTSPHNDPLVVEMKVASAIVRRILIDMGSSVDIITWDCLKKLKYLGREIITKRSFPWYTSSWDSRDKR</sequence>
<dbReference type="AlphaFoldDB" id="A0A9Q1Q9I9"/>
<protein>
    <recommendedName>
        <fullName evidence="4">Retrotransposon gag domain-containing protein</fullName>
    </recommendedName>
</protein>
<dbReference type="Proteomes" id="UP001153076">
    <property type="component" value="Unassembled WGS sequence"/>
</dbReference>
<dbReference type="EMBL" id="JAKOGI010000536">
    <property type="protein sequence ID" value="KAJ8433469.1"/>
    <property type="molecule type" value="Genomic_DNA"/>
</dbReference>
<reference evidence="2" key="1">
    <citation type="submission" date="2022-04" db="EMBL/GenBank/DDBJ databases">
        <title>Carnegiea gigantea Genome sequencing and assembly v2.</title>
        <authorList>
            <person name="Copetti D."/>
            <person name="Sanderson M.J."/>
            <person name="Burquez A."/>
            <person name="Wojciechowski M.F."/>
        </authorList>
    </citation>
    <scope>NUCLEOTIDE SEQUENCE</scope>
    <source>
        <strain evidence="2">SGP5-SGP5p</strain>
        <tissue evidence="2">Aerial part</tissue>
    </source>
</reference>
<accession>A0A9Q1Q9I9</accession>
<dbReference type="PANTHER" id="PTHR33240:SF17">
    <property type="entry name" value="EUKARYOTIC PEPTIDE CHAIN RELEASE FACTOR GTP-BINDING SUBUNIT-LIKE"/>
    <property type="match status" value="1"/>
</dbReference>